<dbReference type="InterPro" id="IPR034086">
    <property type="entry name" value="PMEI_plant"/>
</dbReference>
<dbReference type="InterPro" id="IPR006501">
    <property type="entry name" value="Pectinesterase_inhib_dom"/>
</dbReference>
<dbReference type="GO" id="GO:0046910">
    <property type="term" value="F:pectinesterase inhibitor activity"/>
    <property type="evidence" value="ECO:0007669"/>
    <property type="project" value="InterPro"/>
</dbReference>
<dbReference type="NCBIfam" id="TIGR01614">
    <property type="entry name" value="PME_inhib"/>
    <property type="match status" value="1"/>
</dbReference>
<protein>
    <recommendedName>
        <fullName evidence="5">Pectinesterase inhibitor domain-containing protein</fullName>
    </recommendedName>
</protein>
<dbReference type="Proteomes" id="UP001157006">
    <property type="component" value="Chromosome 1S"/>
</dbReference>
<dbReference type="CDD" id="cd15797">
    <property type="entry name" value="PMEI"/>
    <property type="match status" value="1"/>
</dbReference>
<dbReference type="InterPro" id="IPR052421">
    <property type="entry name" value="PCW_Enzyme_Inhibitor"/>
</dbReference>
<dbReference type="SUPFAM" id="SSF101148">
    <property type="entry name" value="Plant invertase/pectin methylesterase inhibitor"/>
    <property type="match status" value="1"/>
</dbReference>
<evidence type="ECO:0000313" key="7">
    <source>
        <dbReference type="Proteomes" id="UP001157006"/>
    </source>
</evidence>
<feature type="signal peptide" evidence="4">
    <location>
        <begin position="1"/>
        <end position="20"/>
    </location>
</feature>
<dbReference type="PANTHER" id="PTHR36710">
    <property type="entry name" value="PECTINESTERASE INHIBITOR-LIKE"/>
    <property type="match status" value="1"/>
</dbReference>
<reference evidence="6 7" key="1">
    <citation type="submission" date="2023-01" db="EMBL/GenBank/DDBJ databases">
        <authorList>
            <person name="Kreplak J."/>
        </authorList>
    </citation>
    <scope>NUCLEOTIDE SEQUENCE [LARGE SCALE GENOMIC DNA]</scope>
</reference>
<dbReference type="EMBL" id="OX451735">
    <property type="protein sequence ID" value="CAI8592106.1"/>
    <property type="molecule type" value="Genomic_DNA"/>
</dbReference>
<dbReference type="InterPro" id="IPR035513">
    <property type="entry name" value="Invertase/methylesterase_inhib"/>
</dbReference>
<dbReference type="SMART" id="SM00856">
    <property type="entry name" value="PMEI"/>
    <property type="match status" value="1"/>
</dbReference>
<gene>
    <name evidence="6" type="ORF">VFH_I023000</name>
</gene>
<name>A0AAV0Z0W6_VICFA</name>
<evidence type="ECO:0000256" key="3">
    <source>
        <dbReference type="ARBA" id="ARBA00038471"/>
    </source>
</evidence>
<evidence type="ECO:0000256" key="1">
    <source>
        <dbReference type="ARBA" id="ARBA00022729"/>
    </source>
</evidence>
<accession>A0AAV0Z0W6</accession>
<feature type="domain" description="Pectinesterase inhibitor" evidence="5">
    <location>
        <begin position="21"/>
        <end position="169"/>
    </location>
</feature>
<keyword evidence="7" id="KW-1185">Reference proteome</keyword>
<evidence type="ECO:0000313" key="6">
    <source>
        <dbReference type="EMBL" id="CAI8592106.1"/>
    </source>
</evidence>
<evidence type="ECO:0000256" key="4">
    <source>
        <dbReference type="SAM" id="SignalP"/>
    </source>
</evidence>
<keyword evidence="1 4" id="KW-0732">Signal</keyword>
<proteinExistence type="inferred from homology"/>
<dbReference type="Gene3D" id="1.20.140.40">
    <property type="entry name" value="Invertase/pectin methylesterase inhibitor family protein"/>
    <property type="match status" value="1"/>
</dbReference>
<evidence type="ECO:0000256" key="2">
    <source>
        <dbReference type="ARBA" id="ARBA00023157"/>
    </source>
</evidence>
<dbReference type="AlphaFoldDB" id="A0AAV0Z0W6"/>
<evidence type="ECO:0000259" key="5">
    <source>
        <dbReference type="SMART" id="SM00856"/>
    </source>
</evidence>
<organism evidence="6 7">
    <name type="scientific">Vicia faba</name>
    <name type="common">Broad bean</name>
    <name type="synonym">Faba vulgaris</name>
    <dbReference type="NCBI Taxonomy" id="3906"/>
    <lineage>
        <taxon>Eukaryota</taxon>
        <taxon>Viridiplantae</taxon>
        <taxon>Streptophyta</taxon>
        <taxon>Embryophyta</taxon>
        <taxon>Tracheophyta</taxon>
        <taxon>Spermatophyta</taxon>
        <taxon>Magnoliopsida</taxon>
        <taxon>eudicotyledons</taxon>
        <taxon>Gunneridae</taxon>
        <taxon>Pentapetalae</taxon>
        <taxon>rosids</taxon>
        <taxon>fabids</taxon>
        <taxon>Fabales</taxon>
        <taxon>Fabaceae</taxon>
        <taxon>Papilionoideae</taxon>
        <taxon>50 kb inversion clade</taxon>
        <taxon>NPAAA clade</taxon>
        <taxon>Hologalegina</taxon>
        <taxon>IRL clade</taxon>
        <taxon>Fabeae</taxon>
        <taxon>Vicia</taxon>
    </lineage>
</organism>
<dbReference type="PANTHER" id="PTHR36710:SF20">
    <property type="entry name" value="PECTINESTERASE INHIBITOR DOMAIN PROTEIN"/>
    <property type="match status" value="1"/>
</dbReference>
<sequence>MAHISSLAMVFLLCVASSYAVNTVDVNTICKGVKNPSFCVTLLDSKPGENRDLVSLGLYTIDVTLANTTNTITLINMLISKSGGDAQAKHHYDRCLLHFNGIAAMLKQTPDFMKRGEYDTALQDAVGVRSHVRVCVSEDSDPHHPFYDSSELPIYANSVDQVAEVFAAILNHLNTPI</sequence>
<feature type="chain" id="PRO_5043348101" description="Pectinesterase inhibitor domain-containing protein" evidence="4">
    <location>
        <begin position="21"/>
        <end position="177"/>
    </location>
</feature>
<keyword evidence="2" id="KW-1015">Disulfide bond</keyword>
<dbReference type="Pfam" id="PF04043">
    <property type="entry name" value="PMEI"/>
    <property type="match status" value="1"/>
</dbReference>
<comment type="similarity">
    <text evidence="3">Belongs to the PMEI family.</text>
</comment>